<accession>A0ABS2KFM7</accession>
<reference evidence="2" key="1">
    <citation type="submission" date="2020-10" db="EMBL/GenBank/DDBJ databases">
        <title>Phylogeny of dyella-like bacteria.</title>
        <authorList>
            <person name="Fu J."/>
        </authorList>
    </citation>
    <scope>NUCLEOTIDE SEQUENCE</scope>
    <source>
        <strain evidence="2">DHON07</strain>
    </source>
</reference>
<evidence type="ECO:0000313" key="2">
    <source>
        <dbReference type="EMBL" id="MBM7129975.1"/>
    </source>
</evidence>
<proteinExistence type="predicted"/>
<sequence length="77" mass="8732">MTSVFVLHHTYGNSESETYKLLGVFSSDASAQSAILKYLRLPGFIDYPDGFEVTEYLIDEAQWIEGFGFDLLDDVEE</sequence>
<dbReference type="RefSeq" id="WP_204631566.1">
    <property type="nucleotide sequence ID" value="NZ_BSOC01000003.1"/>
</dbReference>
<protein>
    <recommendedName>
        <fullName evidence="1">DUF7336 domain-containing protein</fullName>
    </recommendedName>
</protein>
<dbReference type="InterPro" id="IPR055760">
    <property type="entry name" value="DUF7336"/>
</dbReference>
<evidence type="ECO:0000259" key="1">
    <source>
        <dbReference type="Pfam" id="PF24024"/>
    </source>
</evidence>
<feature type="domain" description="DUF7336" evidence="1">
    <location>
        <begin position="4"/>
        <end position="66"/>
    </location>
</feature>
<organism evidence="2 3">
    <name type="scientific">Dyella mobilis</name>
    <dbReference type="NCBI Taxonomy" id="1849582"/>
    <lineage>
        <taxon>Bacteria</taxon>
        <taxon>Pseudomonadati</taxon>
        <taxon>Pseudomonadota</taxon>
        <taxon>Gammaproteobacteria</taxon>
        <taxon>Lysobacterales</taxon>
        <taxon>Rhodanobacteraceae</taxon>
        <taxon>Dyella</taxon>
    </lineage>
</organism>
<name>A0ABS2KFM7_9GAMM</name>
<dbReference type="EMBL" id="JADIKF010000038">
    <property type="protein sequence ID" value="MBM7129975.1"/>
    <property type="molecule type" value="Genomic_DNA"/>
</dbReference>
<dbReference type="Pfam" id="PF24024">
    <property type="entry name" value="DUF7336"/>
    <property type="match status" value="1"/>
</dbReference>
<comment type="caution">
    <text evidence="2">The sequence shown here is derived from an EMBL/GenBank/DDBJ whole genome shotgun (WGS) entry which is preliminary data.</text>
</comment>
<gene>
    <name evidence="2" type="ORF">ISS99_10580</name>
</gene>
<evidence type="ECO:0000313" key="3">
    <source>
        <dbReference type="Proteomes" id="UP001430193"/>
    </source>
</evidence>
<dbReference type="Proteomes" id="UP001430193">
    <property type="component" value="Unassembled WGS sequence"/>
</dbReference>
<keyword evidence="3" id="KW-1185">Reference proteome</keyword>